<organism evidence="2 3">
    <name type="scientific">Parathielavia appendiculata</name>
    <dbReference type="NCBI Taxonomy" id="2587402"/>
    <lineage>
        <taxon>Eukaryota</taxon>
        <taxon>Fungi</taxon>
        <taxon>Dikarya</taxon>
        <taxon>Ascomycota</taxon>
        <taxon>Pezizomycotina</taxon>
        <taxon>Sordariomycetes</taxon>
        <taxon>Sordariomycetidae</taxon>
        <taxon>Sordariales</taxon>
        <taxon>Chaetomiaceae</taxon>
        <taxon>Parathielavia</taxon>
    </lineage>
</organism>
<dbReference type="EMBL" id="MU853267">
    <property type="protein sequence ID" value="KAK4118488.1"/>
    <property type="molecule type" value="Genomic_DNA"/>
</dbReference>
<feature type="compositionally biased region" description="Pro residues" evidence="1">
    <location>
        <begin position="172"/>
        <end position="181"/>
    </location>
</feature>
<reference evidence="2" key="1">
    <citation type="journal article" date="2023" name="Mol. Phylogenet. Evol.">
        <title>Genome-scale phylogeny and comparative genomics of the fungal order Sordariales.</title>
        <authorList>
            <person name="Hensen N."/>
            <person name="Bonometti L."/>
            <person name="Westerberg I."/>
            <person name="Brannstrom I.O."/>
            <person name="Guillou S."/>
            <person name="Cros-Aarteil S."/>
            <person name="Calhoun S."/>
            <person name="Haridas S."/>
            <person name="Kuo A."/>
            <person name="Mondo S."/>
            <person name="Pangilinan J."/>
            <person name="Riley R."/>
            <person name="LaButti K."/>
            <person name="Andreopoulos B."/>
            <person name="Lipzen A."/>
            <person name="Chen C."/>
            <person name="Yan M."/>
            <person name="Daum C."/>
            <person name="Ng V."/>
            <person name="Clum A."/>
            <person name="Steindorff A."/>
            <person name="Ohm R.A."/>
            <person name="Martin F."/>
            <person name="Silar P."/>
            <person name="Natvig D.O."/>
            <person name="Lalanne C."/>
            <person name="Gautier V."/>
            <person name="Ament-Velasquez S.L."/>
            <person name="Kruys A."/>
            <person name="Hutchinson M.I."/>
            <person name="Powell A.J."/>
            <person name="Barry K."/>
            <person name="Miller A.N."/>
            <person name="Grigoriev I.V."/>
            <person name="Debuchy R."/>
            <person name="Gladieux P."/>
            <person name="Hiltunen Thoren M."/>
            <person name="Johannesson H."/>
        </authorList>
    </citation>
    <scope>NUCLEOTIDE SEQUENCE</scope>
    <source>
        <strain evidence="2">CBS 731.68</strain>
    </source>
</reference>
<feature type="compositionally biased region" description="Polar residues" evidence="1">
    <location>
        <begin position="104"/>
        <end position="117"/>
    </location>
</feature>
<dbReference type="AlphaFoldDB" id="A0AAN6TPZ4"/>
<reference evidence="2" key="2">
    <citation type="submission" date="2023-05" db="EMBL/GenBank/DDBJ databases">
        <authorList>
            <consortium name="Lawrence Berkeley National Laboratory"/>
            <person name="Steindorff A."/>
            <person name="Hensen N."/>
            <person name="Bonometti L."/>
            <person name="Westerberg I."/>
            <person name="Brannstrom I.O."/>
            <person name="Guillou S."/>
            <person name="Cros-Aarteil S."/>
            <person name="Calhoun S."/>
            <person name="Haridas S."/>
            <person name="Kuo A."/>
            <person name="Mondo S."/>
            <person name="Pangilinan J."/>
            <person name="Riley R."/>
            <person name="Labutti K."/>
            <person name="Andreopoulos B."/>
            <person name="Lipzen A."/>
            <person name="Chen C."/>
            <person name="Yanf M."/>
            <person name="Daum C."/>
            <person name="Ng V."/>
            <person name="Clum A."/>
            <person name="Ohm R."/>
            <person name="Martin F."/>
            <person name="Silar P."/>
            <person name="Natvig D."/>
            <person name="Lalanne C."/>
            <person name="Gautier V."/>
            <person name="Ament-Velasquez S.L."/>
            <person name="Kruys A."/>
            <person name="Hutchinson M.I."/>
            <person name="Powell A.J."/>
            <person name="Barry K."/>
            <person name="Miller A.N."/>
            <person name="Grigoriev I.V."/>
            <person name="Debuchy R."/>
            <person name="Gladieux P."/>
            <person name="Thoren M.H."/>
            <person name="Johannesson H."/>
        </authorList>
    </citation>
    <scope>NUCLEOTIDE SEQUENCE</scope>
    <source>
        <strain evidence="2">CBS 731.68</strain>
    </source>
</reference>
<feature type="region of interest" description="Disordered" evidence="1">
    <location>
        <begin position="104"/>
        <end position="188"/>
    </location>
</feature>
<gene>
    <name evidence="2" type="ORF">N657DRAFT_713916</name>
</gene>
<sequence>MHGASPSCPSDSAHACLNLPNFVTHVLLPSGSPDHVGIYHNRSTQLIRGISVECLFARFAWSLFTDEQMLFFLSDLKYVVCLWDKTRGETETITLRGLPVKSSAQVFESTRSQSRSVSPKKRSLSTQGDGRVDGGDGYWSDDRDSTSDEHERDGLNEPPRGRPRRTARLTTPPLPGRPPSPTSRRGRIRAMGNQFHPTRYIASYRSGIVNLLVCVWKVL</sequence>
<evidence type="ECO:0000313" key="3">
    <source>
        <dbReference type="Proteomes" id="UP001302602"/>
    </source>
</evidence>
<name>A0AAN6TPZ4_9PEZI</name>
<dbReference type="RefSeq" id="XP_062642261.1">
    <property type="nucleotide sequence ID" value="XM_062797456.1"/>
</dbReference>
<feature type="compositionally biased region" description="Basic and acidic residues" evidence="1">
    <location>
        <begin position="130"/>
        <end position="155"/>
    </location>
</feature>
<dbReference type="GeneID" id="87834231"/>
<accession>A0AAN6TPZ4</accession>
<protein>
    <submittedName>
        <fullName evidence="2">Uncharacterized protein</fullName>
    </submittedName>
</protein>
<dbReference type="Proteomes" id="UP001302602">
    <property type="component" value="Unassembled WGS sequence"/>
</dbReference>
<evidence type="ECO:0000313" key="2">
    <source>
        <dbReference type="EMBL" id="KAK4118488.1"/>
    </source>
</evidence>
<keyword evidence="3" id="KW-1185">Reference proteome</keyword>
<proteinExistence type="predicted"/>
<evidence type="ECO:0000256" key="1">
    <source>
        <dbReference type="SAM" id="MobiDB-lite"/>
    </source>
</evidence>
<comment type="caution">
    <text evidence="2">The sequence shown here is derived from an EMBL/GenBank/DDBJ whole genome shotgun (WGS) entry which is preliminary data.</text>
</comment>